<gene>
    <name evidence="1" type="ORF">LSAT_V11C600318520</name>
</gene>
<dbReference type="Proteomes" id="UP000235145">
    <property type="component" value="Unassembled WGS sequence"/>
</dbReference>
<sequence>MSGSGTVDFFYREAQRLGYVARSAFKVVLLVLGFRSPSFDLSDGFIGWLDQNYMAKEGRINCIRRDRYGDFLTEGYFGNKVKSSMAVVVGWFLLTQISRHRLKKMGGFIRI</sequence>
<name>A0A9R1X646_LACSA</name>
<dbReference type="EMBL" id="NBSK02000006">
    <property type="protein sequence ID" value="KAJ0200751.1"/>
    <property type="molecule type" value="Genomic_DNA"/>
</dbReference>
<protein>
    <submittedName>
        <fullName evidence="1">Uncharacterized protein</fullName>
    </submittedName>
</protein>
<comment type="caution">
    <text evidence="1">The sequence shown here is derived from an EMBL/GenBank/DDBJ whole genome shotgun (WGS) entry which is preliminary data.</text>
</comment>
<evidence type="ECO:0000313" key="2">
    <source>
        <dbReference type="Proteomes" id="UP000235145"/>
    </source>
</evidence>
<accession>A0A9R1X646</accession>
<proteinExistence type="predicted"/>
<reference evidence="1 2" key="1">
    <citation type="journal article" date="2017" name="Nat. Commun.">
        <title>Genome assembly with in vitro proximity ligation data and whole-genome triplication in lettuce.</title>
        <authorList>
            <person name="Reyes-Chin-Wo S."/>
            <person name="Wang Z."/>
            <person name="Yang X."/>
            <person name="Kozik A."/>
            <person name="Arikit S."/>
            <person name="Song C."/>
            <person name="Xia L."/>
            <person name="Froenicke L."/>
            <person name="Lavelle D.O."/>
            <person name="Truco M.J."/>
            <person name="Xia R."/>
            <person name="Zhu S."/>
            <person name="Xu C."/>
            <person name="Xu H."/>
            <person name="Xu X."/>
            <person name="Cox K."/>
            <person name="Korf I."/>
            <person name="Meyers B.C."/>
            <person name="Michelmore R.W."/>
        </authorList>
    </citation>
    <scope>NUCLEOTIDE SEQUENCE [LARGE SCALE GENOMIC DNA]</scope>
    <source>
        <strain evidence="2">cv. Salinas</strain>
        <tissue evidence="1">Seedlings</tissue>
    </source>
</reference>
<evidence type="ECO:0000313" key="1">
    <source>
        <dbReference type="EMBL" id="KAJ0200751.1"/>
    </source>
</evidence>
<dbReference type="Gramene" id="rna-gnl|WGS:NBSK|LSAT_6X52080_mrna">
    <property type="protein sequence ID" value="cds-PLY67486.1"/>
    <property type="gene ID" value="gene-LSAT_6X52080"/>
</dbReference>
<dbReference type="AlphaFoldDB" id="A0A9R1X646"/>
<organism evidence="1 2">
    <name type="scientific">Lactuca sativa</name>
    <name type="common">Garden lettuce</name>
    <dbReference type="NCBI Taxonomy" id="4236"/>
    <lineage>
        <taxon>Eukaryota</taxon>
        <taxon>Viridiplantae</taxon>
        <taxon>Streptophyta</taxon>
        <taxon>Embryophyta</taxon>
        <taxon>Tracheophyta</taxon>
        <taxon>Spermatophyta</taxon>
        <taxon>Magnoliopsida</taxon>
        <taxon>eudicotyledons</taxon>
        <taxon>Gunneridae</taxon>
        <taxon>Pentapetalae</taxon>
        <taxon>asterids</taxon>
        <taxon>campanulids</taxon>
        <taxon>Asterales</taxon>
        <taxon>Asteraceae</taxon>
        <taxon>Cichorioideae</taxon>
        <taxon>Cichorieae</taxon>
        <taxon>Lactucinae</taxon>
        <taxon>Lactuca</taxon>
    </lineage>
</organism>
<keyword evidence="2" id="KW-1185">Reference proteome</keyword>